<evidence type="ECO:0000313" key="5">
    <source>
        <dbReference type="Proteomes" id="UP001549106"/>
    </source>
</evidence>
<gene>
    <name evidence="4" type="ORF">ABID24_001032</name>
</gene>
<evidence type="ECO:0008006" key="6">
    <source>
        <dbReference type="Google" id="ProtNLM"/>
    </source>
</evidence>
<accession>A0ABV2M011</accession>
<dbReference type="RefSeq" id="WP_257464190.1">
    <property type="nucleotide sequence ID" value="NZ_JANJZT010000005.1"/>
</dbReference>
<feature type="region of interest" description="Disordered" evidence="1">
    <location>
        <begin position="220"/>
        <end position="247"/>
    </location>
</feature>
<feature type="region of interest" description="Disordered" evidence="1">
    <location>
        <begin position="31"/>
        <end position="121"/>
    </location>
</feature>
<dbReference type="Proteomes" id="UP001549106">
    <property type="component" value="Unassembled WGS sequence"/>
</dbReference>
<keyword evidence="2" id="KW-0472">Membrane</keyword>
<feature type="compositionally biased region" description="Low complexity" evidence="1">
    <location>
        <begin position="54"/>
        <end position="112"/>
    </location>
</feature>
<feature type="compositionally biased region" description="Polar residues" evidence="1">
    <location>
        <begin position="686"/>
        <end position="695"/>
    </location>
</feature>
<evidence type="ECO:0000256" key="3">
    <source>
        <dbReference type="SAM" id="SignalP"/>
    </source>
</evidence>
<name>A0ABV2M011_9FIRM</name>
<feature type="region of interest" description="Disordered" evidence="1">
    <location>
        <begin position="674"/>
        <end position="696"/>
    </location>
</feature>
<reference evidence="4 5" key="1">
    <citation type="submission" date="2024-06" db="EMBL/GenBank/DDBJ databases">
        <title>Genomic Encyclopedia of Type Strains, Phase IV (KMG-IV): sequencing the most valuable type-strain genomes for metagenomic binning, comparative biology and taxonomic classification.</title>
        <authorList>
            <person name="Goeker M."/>
        </authorList>
    </citation>
    <scope>NUCLEOTIDE SEQUENCE [LARGE SCALE GENOMIC DNA]</scope>
    <source>
        <strain evidence="4 5">DSM 29492</strain>
    </source>
</reference>
<feature type="transmembrane region" description="Helical" evidence="2">
    <location>
        <begin position="699"/>
        <end position="718"/>
    </location>
</feature>
<keyword evidence="3" id="KW-0732">Signal</keyword>
<evidence type="ECO:0000313" key="4">
    <source>
        <dbReference type="EMBL" id="MET3749798.1"/>
    </source>
</evidence>
<dbReference type="EMBL" id="JBEPMJ010000005">
    <property type="protein sequence ID" value="MET3749798.1"/>
    <property type="molecule type" value="Genomic_DNA"/>
</dbReference>
<protein>
    <recommendedName>
        <fullName evidence="6">LPXTG cell wall anchor domain-containing protein</fullName>
    </recommendedName>
</protein>
<feature type="chain" id="PRO_5046161026" description="LPXTG cell wall anchor domain-containing protein" evidence="3">
    <location>
        <begin position="27"/>
        <end position="726"/>
    </location>
</feature>
<feature type="signal peptide" evidence="3">
    <location>
        <begin position="1"/>
        <end position="26"/>
    </location>
</feature>
<comment type="caution">
    <text evidence="4">The sequence shown here is derived from an EMBL/GenBank/DDBJ whole genome shotgun (WGS) entry which is preliminary data.</text>
</comment>
<dbReference type="SUPFAM" id="SSF51126">
    <property type="entry name" value="Pectin lyase-like"/>
    <property type="match status" value="1"/>
</dbReference>
<dbReference type="InterPro" id="IPR011050">
    <property type="entry name" value="Pectin_lyase_fold/virulence"/>
</dbReference>
<evidence type="ECO:0000256" key="2">
    <source>
        <dbReference type="SAM" id="Phobius"/>
    </source>
</evidence>
<organism evidence="4 5">
    <name type="scientific">Blautia caecimuris</name>
    <dbReference type="NCBI Taxonomy" id="1796615"/>
    <lineage>
        <taxon>Bacteria</taxon>
        <taxon>Bacillati</taxon>
        <taxon>Bacillota</taxon>
        <taxon>Clostridia</taxon>
        <taxon>Lachnospirales</taxon>
        <taxon>Lachnospiraceae</taxon>
        <taxon>Blautia</taxon>
    </lineage>
</organism>
<keyword evidence="2" id="KW-1133">Transmembrane helix</keyword>
<proteinExistence type="predicted"/>
<evidence type="ECO:0000256" key="1">
    <source>
        <dbReference type="SAM" id="MobiDB-lite"/>
    </source>
</evidence>
<sequence>MRKKQLFAILLAGAMTAGTVPSAALAAENDIPAASSEVTEGENSGEIPQEEGGEPTPEAEPTQTPETTPEAPTETPAEPTETPTVPETPAEPTQVPETETTPEAVPSEAPETLENEPTGISITTIDENNQETVTYYKTLQEAVDAAPTIESGAQESTVIEITDSLALSGTISVSGKKVSIVAASQGITIRREQKEDGTVFNGTMFTVAGQGSELQFSVKDGSDLTVDGSNGKGEEEPSEGSLADVSDSGAFGISAGVTLTGNNTTAKGGAVSNSGGSLVLKGGTITGNTGAMGAVYSNTDIAVQGTVAIKENTGANLYLDQDASVVVTDVLTGSSISLTAAAPADKKTVARAGKKADGTDVTSEEFKAAAEQLAYDTEDYSVVLGEDGLSAVLKVNASATVTPSPTPTASPSFLTYQSKSLKWMDHNTVTAKMSTTKDCKWYYYFVDAGSDTNTIKKLYDSSKAKTPAKANTTFTVKAEKVPEKDSWLVVAAKPDNGSAQLRVLKLNSSSRPASPTVSPTVTTRAPRKYEVTESKVTGLENPLQFYPRKFYDFQVVGAGQNDTDPVSGDERWIPLYWSMSVNGTKNKSWRIGSQEKGIREAATYPLYIFFQKQTYNGTEWTDTDVIEYMKTSFSSAEISDAEWKDYIDNYNKEHPDDGLNYDGTSGGSVADIKATEAASEKDSDSTSKSAVSTADESPIGTMSVLAAFSLLAGGYVLVRKRKKEDI</sequence>
<keyword evidence="2" id="KW-0812">Transmembrane</keyword>
<keyword evidence="5" id="KW-1185">Reference proteome</keyword>